<proteinExistence type="inferred from homology"/>
<name>A0A9W8ANC0_9FUNG</name>
<feature type="region of interest" description="Disordered" evidence="5">
    <location>
        <begin position="264"/>
        <end position="310"/>
    </location>
</feature>
<keyword evidence="7" id="KW-1185">Reference proteome</keyword>
<dbReference type="InterPro" id="IPR005522">
    <property type="entry name" value="IPK"/>
</dbReference>
<protein>
    <recommendedName>
        <fullName evidence="4">Kinase</fullName>
        <ecNumber evidence="4">2.7.-.-</ecNumber>
    </recommendedName>
</protein>
<gene>
    <name evidence="6" type="ORF">IWQ62_006277</name>
</gene>
<dbReference type="SUPFAM" id="SSF56104">
    <property type="entry name" value="SAICAR synthase-like"/>
    <property type="match status" value="1"/>
</dbReference>
<evidence type="ECO:0000256" key="5">
    <source>
        <dbReference type="SAM" id="MobiDB-lite"/>
    </source>
</evidence>
<keyword evidence="2 4" id="KW-0808">Transferase</keyword>
<sequence length="352" mass="39790">MAAENLPDLPVGESSLLEHQVAGHGNIVTVEGDDEIIIKPCNETERTFYENAVAYPDFQLFMPHYYGSLSLTETADSLTGQVETPPSIQSMETNATPRPPPMPLEMLNQPKRAPSLKHAVCLENLLYGFSKPCIMDLKMGQRLYDDQASEAKRQWGIEAARSTTTGCLGLRISGIEVFDQDKCDYVQYSGNYGKSLTKDTIPDGFRAFLPLSMKQEYREFLIKEFTLALTEMIKVVEAHELRMYGSSLLFVYEGDSQRRDRILAENNLDEEDDESFSEEFDNDGRSSLPNTTDMEDSGFSSDDDEEEEEDDNMLYDLRIIDFAHSTWCPSQGTDTGFLFGVRNTRDVLYTVL</sequence>
<dbReference type="Gene3D" id="3.30.470.160">
    <property type="entry name" value="Inositol polyphosphate kinase"/>
    <property type="match status" value="1"/>
</dbReference>
<dbReference type="GO" id="GO:0046854">
    <property type="term" value="P:phosphatidylinositol phosphate biosynthetic process"/>
    <property type="evidence" value="ECO:0007669"/>
    <property type="project" value="TreeGrafter"/>
</dbReference>
<comment type="similarity">
    <text evidence="1 4">Belongs to the inositol phosphokinase (IPK) family.</text>
</comment>
<dbReference type="GO" id="GO:0008440">
    <property type="term" value="F:inositol-1,4,5-trisphosphate 3-kinase activity"/>
    <property type="evidence" value="ECO:0007669"/>
    <property type="project" value="TreeGrafter"/>
</dbReference>
<organism evidence="6 7">
    <name type="scientific">Dispira parvispora</name>
    <dbReference type="NCBI Taxonomy" id="1520584"/>
    <lineage>
        <taxon>Eukaryota</taxon>
        <taxon>Fungi</taxon>
        <taxon>Fungi incertae sedis</taxon>
        <taxon>Zoopagomycota</taxon>
        <taxon>Kickxellomycotina</taxon>
        <taxon>Dimargaritomycetes</taxon>
        <taxon>Dimargaritales</taxon>
        <taxon>Dimargaritaceae</taxon>
        <taxon>Dispira</taxon>
    </lineage>
</organism>
<reference evidence="6" key="1">
    <citation type="submission" date="2022-07" db="EMBL/GenBank/DDBJ databases">
        <title>Phylogenomic reconstructions and comparative analyses of Kickxellomycotina fungi.</title>
        <authorList>
            <person name="Reynolds N.K."/>
            <person name="Stajich J.E."/>
            <person name="Barry K."/>
            <person name="Grigoriev I.V."/>
            <person name="Crous P."/>
            <person name="Smith M.E."/>
        </authorList>
    </citation>
    <scope>NUCLEOTIDE SEQUENCE</scope>
    <source>
        <strain evidence="6">RSA 1196</strain>
    </source>
</reference>
<dbReference type="AlphaFoldDB" id="A0A9W8ANC0"/>
<evidence type="ECO:0000256" key="2">
    <source>
        <dbReference type="ARBA" id="ARBA00022679"/>
    </source>
</evidence>
<dbReference type="PANTHER" id="PTHR12400">
    <property type="entry name" value="INOSITOL POLYPHOSPHATE KINASE"/>
    <property type="match status" value="1"/>
</dbReference>
<evidence type="ECO:0000313" key="6">
    <source>
        <dbReference type="EMBL" id="KAJ1952200.1"/>
    </source>
</evidence>
<evidence type="ECO:0000256" key="3">
    <source>
        <dbReference type="ARBA" id="ARBA00022777"/>
    </source>
</evidence>
<dbReference type="GO" id="GO:0005634">
    <property type="term" value="C:nucleus"/>
    <property type="evidence" value="ECO:0007669"/>
    <property type="project" value="TreeGrafter"/>
</dbReference>
<dbReference type="PANTHER" id="PTHR12400:SF103">
    <property type="entry name" value="INOSITOL POLYPHOSPHATE MULTIKINASE"/>
    <property type="match status" value="1"/>
</dbReference>
<evidence type="ECO:0000256" key="4">
    <source>
        <dbReference type="RuleBase" id="RU363090"/>
    </source>
</evidence>
<accession>A0A9W8ANC0</accession>
<keyword evidence="3 4" id="KW-0418">Kinase</keyword>
<dbReference type="EMBL" id="JANBPY010003281">
    <property type="protein sequence ID" value="KAJ1952200.1"/>
    <property type="molecule type" value="Genomic_DNA"/>
</dbReference>
<dbReference type="OrthoDB" id="338650at2759"/>
<evidence type="ECO:0000256" key="1">
    <source>
        <dbReference type="ARBA" id="ARBA00007374"/>
    </source>
</evidence>
<feature type="region of interest" description="Disordered" evidence="5">
    <location>
        <begin position="80"/>
        <end position="100"/>
    </location>
</feature>
<feature type="compositionally biased region" description="Polar residues" evidence="5">
    <location>
        <begin position="80"/>
        <end position="96"/>
    </location>
</feature>
<dbReference type="GO" id="GO:0005737">
    <property type="term" value="C:cytoplasm"/>
    <property type="evidence" value="ECO:0007669"/>
    <property type="project" value="TreeGrafter"/>
</dbReference>
<feature type="compositionally biased region" description="Acidic residues" evidence="5">
    <location>
        <begin position="293"/>
        <end position="310"/>
    </location>
</feature>
<dbReference type="GO" id="GO:0032958">
    <property type="term" value="P:inositol phosphate biosynthetic process"/>
    <property type="evidence" value="ECO:0007669"/>
    <property type="project" value="InterPro"/>
</dbReference>
<dbReference type="GO" id="GO:0000824">
    <property type="term" value="F:inositol-1,4,5,6-tetrakisphosphate 3-kinase activity"/>
    <property type="evidence" value="ECO:0007669"/>
    <property type="project" value="TreeGrafter"/>
</dbReference>
<dbReference type="InterPro" id="IPR038286">
    <property type="entry name" value="IPK_sf"/>
</dbReference>
<dbReference type="Pfam" id="PF03770">
    <property type="entry name" value="IPK"/>
    <property type="match status" value="1"/>
</dbReference>
<evidence type="ECO:0000313" key="7">
    <source>
        <dbReference type="Proteomes" id="UP001150925"/>
    </source>
</evidence>
<dbReference type="Proteomes" id="UP001150925">
    <property type="component" value="Unassembled WGS sequence"/>
</dbReference>
<feature type="compositionally biased region" description="Acidic residues" evidence="5">
    <location>
        <begin position="267"/>
        <end position="281"/>
    </location>
</feature>
<dbReference type="EC" id="2.7.-.-" evidence="4"/>
<comment type="caution">
    <text evidence="6">The sequence shown here is derived from an EMBL/GenBank/DDBJ whole genome shotgun (WGS) entry which is preliminary data.</text>
</comment>